<gene>
    <name evidence="2" type="ORF">ANE_LOCUS18082</name>
</gene>
<evidence type="ECO:0000313" key="3">
    <source>
        <dbReference type="Proteomes" id="UP000489600"/>
    </source>
</evidence>
<dbReference type="EMBL" id="CABITT030000006">
    <property type="protein sequence ID" value="VVB07638.1"/>
    <property type="molecule type" value="Genomic_DNA"/>
</dbReference>
<protein>
    <recommendedName>
        <fullName evidence="1">NYN domain-containing protein</fullName>
    </recommendedName>
</protein>
<name>A0A565C249_9BRAS</name>
<feature type="domain" description="NYN" evidence="1">
    <location>
        <begin position="9"/>
        <end position="131"/>
    </location>
</feature>
<evidence type="ECO:0000259" key="1">
    <source>
        <dbReference type="Pfam" id="PF01936"/>
    </source>
</evidence>
<comment type="caution">
    <text evidence="2">The sequence shown here is derived from an EMBL/GenBank/DDBJ whole genome shotgun (WGS) entry which is preliminary data.</text>
</comment>
<reference evidence="2" key="1">
    <citation type="submission" date="2019-07" db="EMBL/GenBank/DDBJ databases">
        <authorList>
            <person name="Dittberner H."/>
        </authorList>
    </citation>
    <scope>NUCLEOTIDE SEQUENCE [LARGE SCALE GENOMIC DNA]</scope>
</reference>
<organism evidence="2 3">
    <name type="scientific">Arabis nemorensis</name>
    <dbReference type="NCBI Taxonomy" id="586526"/>
    <lineage>
        <taxon>Eukaryota</taxon>
        <taxon>Viridiplantae</taxon>
        <taxon>Streptophyta</taxon>
        <taxon>Embryophyta</taxon>
        <taxon>Tracheophyta</taxon>
        <taxon>Spermatophyta</taxon>
        <taxon>Magnoliopsida</taxon>
        <taxon>eudicotyledons</taxon>
        <taxon>Gunneridae</taxon>
        <taxon>Pentapetalae</taxon>
        <taxon>rosids</taxon>
        <taxon>malvids</taxon>
        <taxon>Brassicales</taxon>
        <taxon>Brassicaceae</taxon>
        <taxon>Arabideae</taxon>
        <taxon>Arabis</taxon>
    </lineage>
</organism>
<evidence type="ECO:0000313" key="2">
    <source>
        <dbReference type="EMBL" id="VVB07638.1"/>
    </source>
</evidence>
<dbReference type="Proteomes" id="UP000489600">
    <property type="component" value="Unassembled WGS sequence"/>
</dbReference>
<accession>A0A565C249</accession>
<dbReference type="InterPro" id="IPR021139">
    <property type="entry name" value="NYN"/>
</dbReference>
<dbReference type="InterPro" id="IPR024768">
    <property type="entry name" value="Marf1"/>
</dbReference>
<dbReference type="GO" id="GO:0004540">
    <property type="term" value="F:RNA nuclease activity"/>
    <property type="evidence" value="ECO:0007669"/>
    <property type="project" value="InterPro"/>
</dbReference>
<dbReference type="OrthoDB" id="1110499at2759"/>
<dbReference type="PANTHER" id="PTHR14379:SF58">
    <property type="entry name" value="NYN DOMAIN-CONTAINING PROTEIN"/>
    <property type="match status" value="1"/>
</dbReference>
<dbReference type="CDD" id="cd10910">
    <property type="entry name" value="PIN_limkain_b1_N_like"/>
    <property type="match status" value="1"/>
</dbReference>
<dbReference type="GO" id="GO:0005777">
    <property type="term" value="C:peroxisome"/>
    <property type="evidence" value="ECO:0007669"/>
    <property type="project" value="InterPro"/>
</dbReference>
<dbReference type="AlphaFoldDB" id="A0A565C249"/>
<sequence length="146" mass="16701">MPFPFLAACVFWDTVDFPFPHGLHPEWIYRRTKDFLEGKGYLGAADTLLLKAYIDEKNFPDGYRNDKVTLLPIPIQGGKYTRADTMLVDIVLWAMENPATYHKPVDLMVISANVKEGSDFLHALESLQDRQILQYRLSHVCSALIN</sequence>
<dbReference type="Pfam" id="PF01936">
    <property type="entry name" value="NYN"/>
    <property type="match status" value="1"/>
</dbReference>
<proteinExistence type="predicted"/>
<dbReference type="PANTHER" id="PTHR14379">
    <property type="entry name" value="LIMKAIN B LKAP"/>
    <property type="match status" value="1"/>
</dbReference>
<keyword evidence="3" id="KW-1185">Reference proteome</keyword>
<dbReference type="GO" id="GO:0010468">
    <property type="term" value="P:regulation of gene expression"/>
    <property type="evidence" value="ECO:0007669"/>
    <property type="project" value="InterPro"/>
</dbReference>